<organism evidence="3 4">
    <name type="scientific">Novosphingobium sediminis</name>
    <dbReference type="NCBI Taxonomy" id="707214"/>
    <lineage>
        <taxon>Bacteria</taxon>
        <taxon>Pseudomonadati</taxon>
        <taxon>Pseudomonadota</taxon>
        <taxon>Alphaproteobacteria</taxon>
        <taxon>Sphingomonadales</taxon>
        <taxon>Sphingomonadaceae</taxon>
        <taxon>Novosphingobium</taxon>
    </lineage>
</organism>
<dbReference type="Gene3D" id="3.40.50.1820">
    <property type="entry name" value="alpha/beta hydrolase"/>
    <property type="match status" value="1"/>
</dbReference>
<evidence type="ECO:0000256" key="1">
    <source>
        <dbReference type="PIRSR" id="PIRSR016521-1"/>
    </source>
</evidence>
<keyword evidence="4" id="KW-1185">Reference proteome</keyword>
<sequence>MRKALKRGAIALGFGVALVTAGGAWLAAHPWGPPIELVDPGAGGTPIRLPTLVGNFYPGAGEGRRPAILLLGGSEGGLGAAVDGQARLLAQEGFAVFALAYYRLPGQPKRFELVPLETLTGALDWLKAHSGVDPARLAIMGTSKGAEAALLVASRRADITAVVAAVPSQVAWQGFDWSFAPVKTSSWSEGGKPVPYLPITTVGWNGDIYGPALADAAKHPEAAIPVERIAGPVLLLCGEDDKLWPSCRMARAVKARRDEQGNALATTLLAYPDAGHFGVGPQLPAGDSVPAMITMFGGSKEGNVAARADGWPRTIAFLKQALAPAANKETDR</sequence>
<gene>
    <name evidence="3" type="ORF">NSE01_33510</name>
</gene>
<evidence type="ECO:0000313" key="3">
    <source>
        <dbReference type="EMBL" id="GEO01519.1"/>
    </source>
</evidence>
<accession>A0A512AP82</accession>
<dbReference type="AlphaFoldDB" id="A0A512AP82"/>
<dbReference type="Proteomes" id="UP000321464">
    <property type="component" value="Unassembled WGS sequence"/>
</dbReference>
<dbReference type="PANTHER" id="PTHR10824">
    <property type="entry name" value="ACYL-COENZYME A THIOESTERASE-RELATED"/>
    <property type="match status" value="1"/>
</dbReference>
<dbReference type="PIRSF" id="PIRSF016521">
    <property type="entry name" value="Acyl-CoA_hydro"/>
    <property type="match status" value="1"/>
</dbReference>
<dbReference type="InterPro" id="IPR016662">
    <property type="entry name" value="Acyl-CoA_thioEstase_long-chain"/>
</dbReference>
<dbReference type="GO" id="GO:0006637">
    <property type="term" value="P:acyl-CoA metabolic process"/>
    <property type="evidence" value="ECO:0007669"/>
    <property type="project" value="InterPro"/>
</dbReference>
<evidence type="ECO:0000313" key="4">
    <source>
        <dbReference type="Proteomes" id="UP000321464"/>
    </source>
</evidence>
<feature type="active site" description="Charge relay system" evidence="1">
    <location>
        <position position="241"/>
    </location>
</feature>
<reference evidence="3 4" key="1">
    <citation type="submission" date="2019-07" db="EMBL/GenBank/DDBJ databases">
        <title>Whole genome shotgun sequence of Novosphingobium sediminis NBRC 106119.</title>
        <authorList>
            <person name="Hosoyama A."/>
            <person name="Uohara A."/>
            <person name="Ohji S."/>
            <person name="Ichikawa N."/>
        </authorList>
    </citation>
    <scope>NUCLEOTIDE SEQUENCE [LARGE SCALE GENOMIC DNA]</scope>
    <source>
        <strain evidence="3 4">NBRC 106119</strain>
    </source>
</reference>
<dbReference type="GO" id="GO:0047617">
    <property type="term" value="F:fatty acyl-CoA hydrolase activity"/>
    <property type="evidence" value="ECO:0007669"/>
    <property type="project" value="TreeGrafter"/>
</dbReference>
<feature type="domain" description="BAAT/Acyl-CoA thioester hydrolase C-terminal" evidence="2">
    <location>
        <begin position="115"/>
        <end position="323"/>
    </location>
</feature>
<dbReference type="PANTHER" id="PTHR10824:SF4">
    <property type="entry name" value="ACYL-COENZYME A THIOESTERASE 1-LIKE"/>
    <property type="match status" value="1"/>
</dbReference>
<evidence type="ECO:0000259" key="2">
    <source>
        <dbReference type="Pfam" id="PF08840"/>
    </source>
</evidence>
<proteinExistence type="predicted"/>
<dbReference type="GO" id="GO:0006631">
    <property type="term" value="P:fatty acid metabolic process"/>
    <property type="evidence" value="ECO:0007669"/>
    <property type="project" value="TreeGrafter"/>
</dbReference>
<dbReference type="Pfam" id="PF08840">
    <property type="entry name" value="BAAT_C"/>
    <property type="match status" value="1"/>
</dbReference>
<dbReference type="SUPFAM" id="SSF53474">
    <property type="entry name" value="alpha/beta-Hydrolases"/>
    <property type="match status" value="1"/>
</dbReference>
<dbReference type="InterPro" id="IPR014940">
    <property type="entry name" value="BAAT_C"/>
</dbReference>
<dbReference type="OrthoDB" id="9805123at2"/>
<comment type="caution">
    <text evidence="3">The sequence shown here is derived from an EMBL/GenBank/DDBJ whole genome shotgun (WGS) entry which is preliminary data.</text>
</comment>
<protein>
    <submittedName>
        <fullName evidence="3">Dienelactone hydrolase</fullName>
    </submittedName>
</protein>
<feature type="active site" description="Charge relay system" evidence="1">
    <location>
        <position position="143"/>
    </location>
</feature>
<dbReference type="RefSeq" id="WP_147160834.1">
    <property type="nucleotide sequence ID" value="NZ_BJYR01000023.1"/>
</dbReference>
<dbReference type="InterPro" id="IPR029058">
    <property type="entry name" value="AB_hydrolase_fold"/>
</dbReference>
<keyword evidence="3" id="KW-0378">Hydrolase</keyword>
<feature type="active site" description="Charge relay system" evidence="1">
    <location>
        <position position="276"/>
    </location>
</feature>
<dbReference type="EMBL" id="BJYR01000023">
    <property type="protein sequence ID" value="GEO01519.1"/>
    <property type="molecule type" value="Genomic_DNA"/>
</dbReference>
<name>A0A512AP82_9SPHN</name>